<dbReference type="PANTHER" id="PTHR21716:SF4">
    <property type="entry name" value="TRANSMEMBRANE PROTEIN 245"/>
    <property type="match status" value="1"/>
</dbReference>
<organism evidence="7 8">
    <name type="scientific">Croceibacterium selenioxidans</name>
    <dbReference type="NCBI Taxonomy" id="2838833"/>
    <lineage>
        <taxon>Bacteria</taxon>
        <taxon>Pseudomonadati</taxon>
        <taxon>Pseudomonadota</taxon>
        <taxon>Alphaproteobacteria</taxon>
        <taxon>Sphingomonadales</taxon>
        <taxon>Erythrobacteraceae</taxon>
        <taxon>Croceibacterium</taxon>
    </lineage>
</organism>
<evidence type="ECO:0000256" key="5">
    <source>
        <dbReference type="ARBA" id="ARBA00023136"/>
    </source>
</evidence>
<keyword evidence="3 6" id="KW-0812">Transmembrane</keyword>
<evidence type="ECO:0000256" key="2">
    <source>
        <dbReference type="ARBA" id="ARBA00009773"/>
    </source>
</evidence>
<feature type="transmembrane region" description="Helical" evidence="6">
    <location>
        <begin position="12"/>
        <end position="29"/>
    </location>
</feature>
<protein>
    <submittedName>
        <fullName evidence="7">AI-2E family transporter</fullName>
    </submittedName>
</protein>
<feature type="transmembrane region" description="Helical" evidence="6">
    <location>
        <begin position="241"/>
        <end position="271"/>
    </location>
</feature>
<name>A0ABS5W3M6_9SPHN</name>
<dbReference type="Proteomes" id="UP000811255">
    <property type="component" value="Unassembled WGS sequence"/>
</dbReference>
<feature type="transmembrane region" description="Helical" evidence="6">
    <location>
        <begin position="35"/>
        <end position="51"/>
    </location>
</feature>
<comment type="caution">
    <text evidence="7">The sequence shown here is derived from an EMBL/GenBank/DDBJ whole genome shotgun (WGS) entry which is preliminary data.</text>
</comment>
<gene>
    <name evidence="7" type="ORF">KK137_08465</name>
</gene>
<feature type="transmembrane region" description="Helical" evidence="6">
    <location>
        <begin position="320"/>
        <end position="342"/>
    </location>
</feature>
<feature type="transmembrane region" description="Helical" evidence="6">
    <location>
        <begin position="218"/>
        <end position="235"/>
    </location>
</feature>
<evidence type="ECO:0000256" key="6">
    <source>
        <dbReference type="SAM" id="Phobius"/>
    </source>
</evidence>
<dbReference type="InterPro" id="IPR002549">
    <property type="entry name" value="AI-2E-like"/>
</dbReference>
<dbReference type="PANTHER" id="PTHR21716">
    <property type="entry name" value="TRANSMEMBRANE PROTEIN"/>
    <property type="match status" value="1"/>
</dbReference>
<dbReference type="Pfam" id="PF01594">
    <property type="entry name" value="AI-2E_transport"/>
    <property type="match status" value="1"/>
</dbReference>
<evidence type="ECO:0000256" key="1">
    <source>
        <dbReference type="ARBA" id="ARBA00004141"/>
    </source>
</evidence>
<feature type="transmembrane region" description="Helical" evidence="6">
    <location>
        <begin position="278"/>
        <end position="300"/>
    </location>
</feature>
<comment type="subcellular location">
    <subcellularLocation>
        <location evidence="1">Membrane</location>
        <topology evidence="1">Multi-pass membrane protein</topology>
    </subcellularLocation>
</comment>
<proteinExistence type="inferred from homology"/>
<keyword evidence="8" id="KW-1185">Reference proteome</keyword>
<comment type="similarity">
    <text evidence="2">Belongs to the autoinducer-2 exporter (AI-2E) (TC 2.A.86) family.</text>
</comment>
<keyword evidence="4 6" id="KW-1133">Transmembrane helix</keyword>
<evidence type="ECO:0000313" key="7">
    <source>
        <dbReference type="EMBL" id="MBT2134363.1"/>
    </source>
</evidence>
<keyword evidence="5 6" id="KW-0472">Membrane</keyword>
<reference evidence="7 8" key="1">
    <citation type="submission" date="2021-05" db="EMBL/GenBank/DDBJ databases">
        <title>Croceibacterium sp. LX-88 genome sequence.</title>
        <authorList>
            <person name="Luo X."/>
        </authorList>
    </citation>
    <scope>NUCLEOTIDE SEQUENCE [LARGE SCALE GENOMIC DNA]</scope>
    <source>
        <strain evidence="7 8">LX-88</strain>
    </source>
</reference>
<feature type="transmembrane region" description="Helical" evidence="6">
    <location>
        <begin position="160"/>
        <end position="178"/>
    </location>
</feature>
<sequence>MMNLRGDRLENGTFLLLVVAVTVLFGWLTLPYFGAILWGVVAAILFTPLYNKLVTAFSGRRSLAATLTLLTVIGLVVIPAFLLAVSLVQQATEIYVGLEEGHFDLAVVLSQIRSALPRWASDMLGPNWTDANRLRDTLAATLSTGAQSIAGQALLFGQGALNFLAALGIMLYLTFFLLRDGDAYGSRIKSAIPLDPDLRDRLLQDFVTVVRATMKGSIVVAVIQGVLGGVIFWALGIEGALLWGLLMGVFSLVPAVGTGIVWVPVAVYLLATGSIWQGVVLAFCGFFIIGMVDNLLRPILIGKDTKLPDFVVLISTLAGLKLFGISGFIIGPIIAALFVSVWRTFTELRLREVATDD</sequence>
<evidence type="ECO:0000313" key="8">
    <source>
        <dbReference type="Proteomes" id="UP000811255"/>
    </source>
</evidence>
<accession>A0ABS5W3M6</accession>
<feature type="transmembrane region" description="Helical" evidence="6">
    <location>
        <begin position="63"/>
        <end position="88"/>
    </location>
</feature>
<dbReference type="EMBL" id="JAHFVK010000001">
    <property type="protein sequence ID" value="MBT2134363.1"/>
    <property type="molecule type" value="Genomic_DNA"/>
</dbReference>
<evidence type="ECO:0000256" key="3">
    <source>
        <dbReference type="ARBA" id="ARBA00022692"/>
    </source>
</evidence>
<evidence type="ECO:0000256" key="4">
    <source>
        <dbReference type="ARBA" id="ARBA00022989"/>
    </source>
</evidence>